<dbReference type="Pfam" id="PF02720">
    <property type="entry name" value="DUF222"/>
    <property type="match status" value="1"/>
</dbReference>
<gene>
    <name evidence="3" type="ORF">Mkiyose1413_32810</name>
</gene>
<dbReference type="EMBL" id="BRZI01000024">
    <property type="protein sequence ID" value="GLD31398.1"/>
    <property type="molecule type" value="Genomic_DNA"/>
</dbReference>
<dbReference type="CDD" id="cd00085">
    <property type="entry name" value="HNHc"/>
    <property type="match status" value="1"/>
</dbReference>
<dbReference type="InterPro" id="IPR003870">
    <property type="entry name" value="DUF222"/>
</dbReference>
<keyword evidence="4" id="KW-1185">Reference proteome</keyword>
<dbReference type="AlphaFoldDB" id="A0A9P3UYR0"/>
<protein>
    <recommendedName>
        <fullName evidence="2">HNH nuclease domain-containing protein</fullName>
    </recommendedName>
</protein>
<name>A0A9P3UYR0_9MYCO</name>
<reference evidence="3" key="1">
    <citation type="submission" date="2022-08" db="EMBL/GenBank/DDBJ databases">
        <title>Mycobacterium kiyosense sp. nov., scotochromogenic slow-glowing species isolated from respiratory specimens.</title>
        <authorList>
            <person name="Fukano H."/>
            <person name="Kazumi Y."/>
            <person name="Sakagami N."/>
            <person name="Ato M."/>
            <person name="Mitarai S."/>
            <person name="Hoshino Y."/>
        </authorList>
    </citation>
    <scope>NUCLEOTIDE SEQUENCE</scope>
    <source>
        <strain evidence="3">1413</strain>
    </source>
</reference>
<sequence length="168" mass="18695">MPVTLIVTTTLTELEAGTGKARTAGGSLVPMSDVIRWSGAAHPYLALFDGATPLALYHTKRLANRAQRLMLYARDRGCTRPGCTTPAYHCQVHHLTAWQTCHSTHITNLALACGIHNRLADKGWTTHTTSRGHTQWLPPTHLDHGQPRINTFHHPERRYPPNEDDDVP</sequence>
<evidence type="ECO:0000313" key="4">
    <source>
        <dbReference type="Proteomes" id="UP001064782"/>
    </source>
</evidence>
<feature type="region of interest" description="Disordered" evidence="1">
    <location>
        <begin position="126"/>
        <end position="168"/>
    </location>
</feature>
<dbReference type="InterPro" id="IPR003615">
    <property type="entry name" value="HNH_nuc"/>
</dbReference>
<proteinExistence type="predicted"/>
<dbReference type="Proteomes" id="UP001064782">
    <property type="component" value="Unassembled WGS sequence"/>
</dbReference>
<feature type="domain" description="HNH nuclease" evidence="2">
    <location>
        <begin position="66"/>
        <end position="118"/>
    </location>
</feature>
<evidence type="ECO:0000256" key="1">
    <source>
        <dbReference type="SAM" id="MobiDB-lite"/>
    </source>
</evidence>
<organism evidence="3 4">
    <name type="scientific">Mycobacterium kiyosense</name>
    <dbReference type="NCBI Taxonomy" id="2871094"/>
    <lineage>
        <taxon>Bacteria</taxon>
        <taxon>Bacillati</taxon>
        <taxon>Actinomycetota</taxon>
        <taxon>Actinomycetes</taxon>
        <taxon>Mycobacteriales</taxon>
        <taxon>Mycobacteriaceae</taxon>
        <taxon>Mycobacterium</taxon>
    </lineage>
</organism>
<dbReference type="SMART" id="SM00507">
    <property type="entry name" value="HNHc"/>
    <property type="match status" value="1"/>
</dbReference>
<comment type="caution">
    <text evidence="3">The sequence shown here is derived from an EMBL/GenBank/DDBJ whole genome shotgun (WGS) entry which is preliminary data.</text>
</comment>
<evidence type="ECO:0000259" key="2">
    <source>
        <dbReference type="SMART" id="SM00507"/>
    </source>
</evidence>
<accession>A0A9P3UYR0</accession>
<evidence type="ECO:0000313" key="3">
    <source>
        <dbReference type="EMBL" id="GLD31398.1"/>
    </source>
</evidence>